<comment type="caution">
    <text evidence="2">The sequence shown here is derived from an EMBL/GenBank/DDBJ whole genome shotgun (WGS) entry which is preliminary data.</text>
</comment>
<evidence type="ECO:0000313" key="3">
    <source>
        <dbReference type="Proteomes" id="UP001229421"/>
    </source>
</evidence>
<organism evidence="2 3">
    <name type="scientific">Tagetes erecta</name>
    <name type="common">African marigold</name>
    <dbReference type="NCBI Taxonomy" id="13708"/>
    <lineage>
        <taxon>Eukaryota</taxon>
        <taxon>Viridiplantae</taxon>
        <taxon>Streptophyta</taxon>
        <taxon>Embryophyta</taxon>
        <taxon>Tracheophyta</taxon>
        <taxon>Spermatophyta</taxon>
        <taxon>Magnoliopsida</taxon>
        <taxon>eudicotyledons</taxon>
        <taxon>Gunneridae</taxon>
        <taxon>Pentapetalae</taxon>
        <taxon>asterids</taxon>
        <taxon>campanulids</taxon>
        <taxon>Asterales</taxon>
        <taxon>Asteraceae</taxon>
        <taxon>Asteroideae</taxon>
        <taxon>Heliantheae alliance</taxon>
        <taxon>Tageteae</taxon>
        <taxon>Tagetes</taxon>
    </lineage>
</organism>
<evidence type="ECO:0000256" key="1">
    <source>
        <dbReference type="SAM" id="MobiDB-lite"/>
    </source>
</evidence>
<feature type="region of interest" description="Disordered" evidence="1">
    <location>
        <begin position="1"/>
        <end position="40"/>
    </location>
</feature>
<gene>
    <name evidence="2" type="ORF">QVD17_41996</name>
</gene>
<feature type="compositionally biased region" description="Basic and acidic residues" evidence="1">
    <location>
        <begin position="18"/>
        <end position="27"/>
    </location>
</feature>
<accession>A0AAD8NE08</accession>
<name>A0AAD8NE08_TARER</name>
<feature type="compositionally biased region" description="Polar residues" evidence="1">
    <location>
        <begin position="28"/>
        <end position="37"/>
    </location>
</feature>
<dbReference type="Proteomes" id="UP001229421">
    <property type="component" value="Unassembled WGS sequence"/>
</dbReference>
<feature type="compositionally biased region" description="Basic and acidic residues" evidence="1">
    <location>
        <begin position="1"/>
        <end position="10"/>
    </location>
</feature>
<reference evidence="2" key="1">
    <citation type="journal article" date="2023" name="bioRxiv">
        <title>Improved chromosome-level genome assembly for marigold (Tagetes erecta).</title>
        <authorList>
            <person name="Jiang F."/>
            <person name="Yuan L."/>
            <person name="Wang S."/>
            <person name="Wang H."/>
            <person name="Xu D."/>
            <person name="Wang A."/>
            <person name="Fan W."/>
        </authorList>
    </citation>
    <scope>NUCLEOTIDE SEQUENCE</scope>
    <source>
        <strain evidence="2">WSJ</strain>
        <tissue evidence="2">Leaf</tissue>
    </source>
</reference>
<dbReference type="AlphaFoldDB" id="A0AAD8NE08"/>
<sequence>MRFSEHKLKIYENASSMDSKEGKRNRSEATQLNQSEKGTCDRSLFVRQSNQHHSGTLSPEISPETTNIFSQLQLDKQGTLVNRFIDEK</sequence>
<keyword evidence="3" id="KW-1185">Reference proteome</keyword>
<protein>
    <submittedName>
        <fullName evidence="2">Uncharacterized protein</fullName>
    </submittedName>
</protein>
<evidence type="ECO:0000313" key="2">
    <source>
        <dbReference type="EMBL" id="KAK1406564.1"/>
    </source>
</evidence>
<proteinExistence type="predicted"/>
<dbReference type="EMBL" id="JAUHHV010000012">
    <property type="protein sequence ID" value="KAK1406564.1"/>
    <property type="molecule type" value="Genomic_DNA"/>
</dbReference>